<dbReference type="AlphaFoldDB" id="A0A0C9ZEF9"/>
<keyword evidence="3" id="KW-1185">Reference proteome</keyword>
<organism evidence="2 3">
    <name type="scientific">Pisolithus microcarpus 441</name>
    <dbReference type="NCBI Taxonomy" id="765257"/>
    <lineage>
        <taxon>Eukaryota</taxon>
        <taxon>Fungi</taxon>
        <taxon>Dikarya</taxon>
        <taxon>Basidiomycota</taxon>
        <taxon>Agaricomycotina</taxon>
        <taxon>Agaricomycetes</taxon>
        <taxon>Agaricomycetidae</taxon>
        <taxon>Boletales</taxon>
        <taxon>Sclerodermatineae</taxon>
        <taxon>Pisolithaceae</taxon>
        <taxon>Pisolithus</taxon>
    </lineage>
</organism>
<dbReference type="Proteomes" id="UP000054018">
    <property type="component" value="Unassembled WGS sequence"/>
</dbReference>
<accession>A0A0C9ZEF9</accession>
<gene>
    <name evidence="2" type="ORF">PISMIDRAFT_682055</name>
    <name evidence="1" type="ORF">PISMIDRAFT_685523</name>
</gene>
<reference evidence="2" key="3">
    <citation type="submission" date="2015-02" db="EMBL/GenBank/DDBJ databases">
        <title>Evolutionary Origins and Diversification of the Mycorrhizal Mutualists.</title>
        <authorList>
            <consortium name="DOE Joint Genome Institute"/>
            <consortium name="Mycorrhizal Genomics Consortium"/>
            <person name="Kohler A."/>
            <person name="Kuo A."/>
            <person name="Nagy L.G."/>
            <person name="Floudas D."/>
            <person name="Copeland A."/>
            <person name="Barry K.W."/>
            <person name="Cichocki N."/>
            <person name="Veneault-Fourrey C."/>
            <person name="LaButti K."/>
            <person name="Lindquist E.A."/>
            <person name="Lipzen A."/>
            <person name="Lundell T."/>
            <person name="Morin E."/>
            <person name="Murat C."/>
            <person name="Riley R."/>
            <person name="Ohm R."/>
            <person name="Sun H."/>
            <person name="Tunlid A."/>
            <person name="Henrissat B."/>
            <person name="Grigoriev I.V."/>
            <person name="Hibbett D.S."/>
            <person name="Martin F."/>
        </authorList>
    </citation>
    <scope>NUCLEOTIDE SEQUENCE</scope>
    <source>
        <strain evidence="2 3">441</strain>
    </source>
</reference>
<proteinExistence type="predicted"/>
<evidence type="ECO:0000313" key="1">
    <source>
        <dbReference type="EMBL" id="KIK17158.1"/>
    </source>
</evidence>
<evidence type="ECO:0000313" key="2">
    <source>
        <dbReference type="EMBL" id="KIK20847.1"/>
    </source>
</evidence>
<dbReference type="HOGENOM" id="CLU_2813345_0_0_1"/>
<name>A0A0C9ZEF9_9AGAM</name>
<evidence type="ECO:0000313" key="3">
    <source>
        <dbReference type="Proteomes" id="UP000054018"/>
    </source>
</evidence>
<reference evidence="3" key="2">
    <citation type="submission" date="2015-01" db="EMBL/GenBank/DDBJ databases">
        <title>Evolutionary Origins and Diversification of the Mycorrhizal Mutualists.</title>
        <authorList>
            <consortium name="DOE Joint Genome Institute"/>
            <consortium name="Mycorrhizal Genomics Consortium"/>
            <person name="Kohler A."/>
            <person name="Kuo A."/>
            <person name="Nagy L.G."/>
            <person name="Floudas D."/>
            <person name="Copeland A."/>
            <person name="Barry K.W."/>
            <person name="Cichocki N."/>
            <person name="Veneault-Fourrey C."/>
            <person name="LaButti K."/>
            <person name="Lindquist E.A."/>
            <person name="Lipzen A."/>
            <person name="Lundell T."/>
            <person name="Morin E."/>
            <person name="Murat C."/>
            <person name="Riley R."/>
            <person name="Ohm R."/>
            <person name="Sun H."/>
            <person name="Tunlid A."/>
            <person name="Henrissat B."/>
            <person name="Grigoriev I.V."/>
            <person name="Hibbett D.S."/>
            <person name="Martin F."/>
        </authorList>
    </citation>
    <scope>NUCLEOTIDE SEQUENCE [LARGE SCALE GENOMIC DNA]</scope>
    <source>
        <strain evidence="3">441</strain>
    </source>
</reference>
<dbReference type="EMBL" id="KN833836">
    <property type="protein sequence ID" value="KIK17158.1"/>
    <property type="molecule type" value="Genomic_DNA"/>
</dbReference>
<protein>
    <submittedName>
        <fullName evidence="2">Uncharacterized protein</fullName>
    </submittedName>
</protein>
<reference evidence="2 3" key="1">
    <citation type="submission" date="2014-04" db="EMBL/GenBank/DDBJ databases">
        <authorList>
            <consortium name="DOE Joint Genome Institute"/>
            <person name="Kuo A."/>
            <person name="Kohler A."/>
            <person name="Costa M.D."/>
            <person name="Nagy L.G."/>
            <person name="Floudas D."/>
            <person name="Copeland A."/>
            <person name="Barry K.W."/>
            <person name="Cichocki N."/>
            <person name="Veneault-Fourrey C."/>
            <person name="LaButti K."/>
            <person name="Lindquist E.A."/>
            <person name="Lipzen A."/>
            <person name="Lundell T."/>
            <person name="Morin E."/>
            <person name="Murat C."/>
            <person name="Sun H."/>
            <person name="Tunlid A."/>
            <person name="Henrissat B."/>
            <person name="Grigoriev I.V."/>
            <person name="Hibbett D.S."/>
            <person name="Martin F."/>
            <person name="Nordberg H.P."/>
            <person name="Cantor M.N."/>
            <person name="Hua S.X."/>
        </authorList>
    </citation>
    <scope>NUCLEOTIDE SEQUENCE [LARGE SCALE GENOMIC DNA]</scope>
    <source>
        <strain evidence="2 3">441</strain>
    </source>
</reference>
<dbReference type="EMBL" id="KN833759">
    <property type="protein sequence ID" value="KIK20847.1"/>
    <property type="molecule type" value="Genomic_DNA"/>
</dbReference>
<sequence length="67" mass="7114">MAGTETAHEVSHESAAIAGWFQGCTLLGTSVHRPSDFSDYLMVACIGRLQQSSLSCRKRSSGGVDIV</sequence>